<dbReference type="GO" id="GO:0003964">
    <property type="term" value="F:RNA-directed DNA polymerase activity"/>
    <property type="evidence" value="ECO:0007669"/>
    <property type="project" value="UniProtKB-KW"/>
</dbReference>
<protein>
    <submittedName>
        <fullName evidence="2">Reverse transcriptase</fullName>
    </submittedName>
</protein>
<dbReference type="Gene3D" id="2.40.70.10">
    <property type="entry name" value="Acid Proteases"/>
    <property type="match status" value="1"/>
</dbReference>
<dbReference type="OrthoDB" id="121213at2759"/>
<dbReference type="AlphaFoldDB" id="A0A225UTQ8"/>
<evidence type="ECO:0000256" key="1">
    <source>
        <dbReference type="SAM" id="MobiDB-lite"/>
    </source>
</evidence>
<feature type="compositionally biased region" description="Basic residues" evidence="1">
    <location>
        <begin position="200"/>
        <end position="212"/>
    </location>
</feature>
<dbReference type="EMBL" id="NBNE01011717">
    <property type="protein sequence ID" value="OWY96373.1"/>
    <property type="molecule type" value="Genomic_DNA"/>
</dbReference>
<feature type="region of interest" description="Disordered" evidence="1">
    <location>
        <begin position="70"/>
        <end position="91"/>
    </location>
</feature>
<sequence>MISVRLATGTLVTVSKVSIDLNVKFLDFDSVERCLVLALDGRYDLILGMAWLESHEPWIDWKSKTLGATRSSPSGALASHEPTSAKRQKRYWRGHKAESAMVLDIGMSEMVSNEVAVGCEGAQVVAPPLLGGVSRIVDPPLCPVNNCGAARKPQNGVSRVDGPPLSVLYDTVRSLRSAGVLPPRPSDGGNVARPSSSSRARARRERRRRRRASMASMTSDETSSVSSDLDEMSVAELGKALTAGDLAEVVMIRPEEELNSSSAVDEAVLEDTKRALSKRSGSAILKDPSDPFYPLIKEYHDVVSKDPPAGLPPDRGGAM</sequence>
<feature type="region of interest" description="Disordered" evidence="1">
    <location>
        <begin position="178"/>
        <end position="229"/>
    </location>
</feature>
<dbReference type="STRING" id="4795.A0A225UTQ8"/>
<keyword evidence="3" id="KW-1185">Reference proteome</keyword>
<name>A0A225UTQ8_9STRA</name>
<accession>A0A225UTQ8</accession>
<feature type="compositionally biased region" description="Low complexity" evidence="1">
    <location>
        <begin position="213"/>
        <end position="227"/>
    </location>
</feature>
<reference evidence="3" key="1">
    <citation type="submission" date="2017-03" db="EMBL/GenBank/DDBJ databases">
        <title>Phytopthora megakarya and P. palmivora, two closely related causual agents of cacao black pod achieved similar genome size and gene model numbers by different mechanisms.</title>
        <authorList>
            <person name="Ali S."/>
            <person name="Shao J."/>
            <person name="Larry D.J."/>
            <person name="Kronmiller B."/>
            <person name="Shen D."/>
            <person name="Strem M.D."/>
            <person name="Melnick R.L."/>
            <person name="Guiltinan M.J."/>
            <person name="Tyler B.M."/>
            <person name="Meinhardt L.W."/>
            <person name="Bailey B.A."/>
        </authorList>
    </citation>
    <scope>NUCLEOTIDE SEQUENCE [LARGE SCALE GENOMIC DNA]</scope>
    <source>
        <strain evidence="3">zdho120</strain>
    </source>
</reference>
<evidence type="ECO:0000313" key="2">
    <source>
        <dbReference type="EMBL" id="OWY96373.1"/>
    </source>
</evidence>
<keyword evidence="2" id="KW-0548">Nucleotidyltransferase</keyword>
<keyword evidence="2" id="KW-0695">RNA-directed DNA polymerase</keyword>
<dbReference type="Proteomes" id="UP000198211">
    <property type="component" value="Unassembled WGS sequence"/>
</dbReference>
<dbReference type="InterPro" id="IPR021109">
    <property type="entry name" value="Peptidase_aspartic_dom_sf"/>
</dbReference>
<gene>
    <name evidence="2" type="ORF">PHMEG_00033371</name>
</gene>
<comment type="caution">
    <text evidence="2">The sequence shown here is derived from an EMBL/GenBank/DDBJ whole genome shotgun (WGS) entry which is preliminary data.</text>
</comment>
<organism evidence="2 3">
    <name type="scientific">Phytophthora megakarya</name>
    <dbReference type="NCBI Taxonomy" id="4795"/>
    <lineage>
        <taxon>Eukaryota</taxon>
        <taxon>Sar</taxon>
        <taxon>Stramenopiles</taxon>
        <taxon>Oomycota</taxon>
        <taxon>Peronosporomycetes</taxon>
        <taxon>Peronosporales</taxon>
        <taxon>Peronosporaceae</taxon>
        <taxon>Phytophthora</taxon>
    </lineage>
</organism>
<proteinExistence type="predicted"/>
<evidence type="ECO:0000313" key="3">
    <source>
        <dbReference type="Proteomes" id="UP000198211"/>
    </source>
</evidence>
<keyword evidence="2" id="KW-0808">Transferase</keyword>